<reference evidence="3 4" key="1">
    <citation type="submission" date="2018-10" db="EMBL/GenBank/DDBJ databases">
        <title>Genomic Encyclopedia of Archaeal and Bacterial Type Strains, Phase II (KMG-II): from individual species to whole genera.</title>
        <authorList>
            <person name="Goeker M."/>
        </authorList>
    </citation>
    <scope>NUCLEOTIDE SEQUENCE [LARGE SCALE GENOMIC DNA]</scope>
    <source>
        <strain evidence="3 4">DSM 29466</strain>
    </source>
</reference>
<dbReference type="Proteomes" id="UP000269157">
    <property type="component" value="Unassembled WGS sequence"/>
</dbReference>
<evidence type="ECO:0000256" key="1">
    <source>
        <dbReference type="SAM" id="MobiDB-lite"/>
    </source>
</evidence>
<dbReference type="InterPro" id="IPR028992">
    <property type="entry name" value="Hedgehog/Intein_dom"/>
</dbReference>
<comment type="caution">
    <text evidence="3">The sequence shown here is derived from an EMBL/GenBank/DDBJ whole genome shotgun (WGS) entry which is preliminary data.</text>
</comment>
<dbReference type="RefSeq" id="WP_121021193.1">
    <property type="nucleotide sequence ID" value="NZ_RCCE01000001.1"/>
</dbReference>
<name>A0A497X4R6_9RHOB</name>
<dbReference type="SUPFAM" id="SSF51294">
    <property type="entry name" value="Hedgehog/intein (Hint) domain"/>
    <property type="match status" value="1"/>
</dbReference>
<protein>
    <submittedName>
        <fullName evidence="3">Hint domain-containing protein</fullName>
    </submittedName>
</protein>
<proteinExistence type="predicted"/>
<feature type="region of interest" description="Disordered" evidence="1">
    <location>
        <begin position="40"/>
        <end position="66"/>
    </location>
</feature>
<dbReference type="OrthoDB" id="6305173at2"/>
<dbReference type="EMBL" id="RCCE01000001">
    <property type="protein sequence ID" value="RLJ60200.1"/>
    <property type="molecule type" value="Genomic_DNA"/>
</dbReference>
<feature type="compositionally biased region" description="Polar residues" evidence="1">
    <location>
        <begin position="57"/>
        <end position="66"/>
    </location>
</feature>
<sequence length="354" mass="38589">MADYSFHTYAPDVLVFSGGTFTLSSSYDFRTDRNLVEYRDDDSQFDGSSNGGPSGADGNQTGSAYNDQGDLIEAGDVYVRAYAELQAPDGTVITIDRIEVDGVHVGYVPSQPLVPGAVYNVTFSQAVTTSNSMGHSYYAANSVPCFDANTRIETADGSVLVCDVMPGQLVMTLDHGLQPVRWRCDRRVDLRRAEEADLPVLIPAGALGAARPMRDLIVSAQHRMLLGHRSQAAALAPRQTLVPAKALIGQVRGVRYMRGRRVARWVHLAFERHQIVTVNGAYSESLLLGRVCLNGLLPTQRNSLERLIANGEIQAAAPARPCLGVSAARRMMGSSRLRPDATRLSERERLFSLH</sequence>
<evidence type="ECO:0000259" key="2">
    <source>
        <dbReference type="Pfam" id="PF13403"/>
    </source>
</evidence>
<gene>
    <name evidence="3" type="ORF">BCF46_0397</name>
</gene>
<dbReference type="Pfam" id="PF13403">
    <property type="entry name" value="Hint_2"/>
    <property type="match status" value="1"/>
</dbReference>
<accession>A0A497X4R6</accession>
<feature type="domain" description="Hedgehog/Intein (Hint)" evidence="2">
    <location>
        <begin position="144"/>
        <end position="289"/>
    </location>
</feature>
<evidence type="ECO:0000313" key="4">
    <source>
        <dbReference type="Proteomes" id="UP000269157"/>
    </source>
</evidence>
<organism evidence="3 4">
    <name type="scientific">Litoreibacter meonggei</name>
    <dbReference type="NCBI Taxonomy" id="1049199"/>
    <lineage>
        <taxon>Bacteria</taxon>
        <taxon>Pseudomonadati</taxon>
        <taxon>Pseudomonadota</taxon>
        <taxon>Alphaproteobacteria</taxon>
        <taxon>Rhodobacterales</taxon>
        <taxon>Roseobacteraceae</taxon>
        <taxon>Litoreibacter</taxon>
    </lineage>
</organism>
<keyword evidence="4" id="KW-1185">Reference proteome</keyword>
<dbReference type="InterPro" id="IPR036844">
    <property type="entry name" value="Hint_dom_sf"/>
</dbReference>
<dbReference type="AlphaFoldDB" id="A0A497X4R6"/>
<evidence type="ECO:0000313" key="3">
    <source>
        <dbReference type="EMBL" id="RLJ60200.1"/>
    </source>
</evidence>